<accession>A0A8X6L3E6</accession>
<feature type="region of interest" description="Disordered" evidence="1">
    <location>
        <begin position="60"/>
        <end position="114"/>
    </location>
</feature>
<name>A0A8X6L3E6_TRICU</name>
<evidence type="ECO:0000313" key="2">
    <source>
        <dbReference type="EMBL" id="GFQ96275.1"/>
    </source>
</evidence>
<dbReference type="AlphaFoldDB" id="A0A8X6L3E6"/>
<organism evidence="2 3">
    <name type="scientific">Trichonephila clavata</name>
    <name type="common">Joro spider</name>
    <name type="synonym">Nephila clavata</name>
    <dbReference type="NCBI Taxonomy" id="2740835"/>
    <lineage>
        <taxon>Eukaryota</taxon>
        <taxon>Metazoa</taxon>
        <taxon>Ecdysozoa</taxon>
        <taxon>Arthropoda</taxon>
        <taxon>Chelicerata</taxon>
        <taxon>Arachnida</taxon>
        <taxon>Araneae</taxon>
        <taxon>Araneomorphae</taxon>
        <taxon>Entelegynae</taxon>
        <taxon>Araneoidea</taxon>
        <taxon>Nephilidae</taxon>
        <taxon>Trichonephila</taxon>
    </lineage>
</organism>
<proteinExistence type="predicted"/>
<comment type="caution">
    <text evidence="2">The sequence shown here is derived from an EMBL/GenBank/DDBJ whole genome shotgun (WGS) entry which is preliminary data.</text>
</comment>
<dbReference type="EMBL" id="BMAO01004693">
    <property type="protein sequence ID" value="GFQ96275.1"/>
    <property type="molecule type" value="Genomic_DNA"/>
</dbReference>
<evidence type="ECO:0000256" key="1">
    <source>
        <dbReference type="SAM" id="MobiDB-lite"/>
    </source>
</evidence>
<gene>
    <name evidence="2" type="ORF">TNCT_653051</name>
</gene>
<feature type="compositionally biased region" description="Low complexity" evidence="1">
    <location>
        <begin position="60"/>
        <end position="69"/>
    </location>
</feature>
<evidence type="ECO:0000313" key="3">
    <source>
        <dbReference type="Proteomes" id="UP000887116"/>
    </source>
</evidence>
<keyword evidence="3" id="KW-1185">Reference proteome</keyword>
<protein>
    <submittedName>
        <fullName evidence="2">Uncharacterized protein</fullName>
    </submittedName>
</protein>
<feature type="compositionally biased region" description="Polar residues" evidence="1">
    <location>
        <begin position="95"/>
        <end position="114"/>
    </location>
</feature>
<sequence>MVIRHFISYNYVKYRGRAYAAPLPKITHPRQPHFGEVARVSPPQCNGRPLLGRSSFLIKDSSSAKSVSENSEEKRSVTSLCKTGIEHGPRARSPATKNCAPQPTTICGSGEHQPTQVQWRAFAREILLRDQG</sequence>
<dbReference type="Proteomes" id="UP000887116">
    <property type="component" value="Unassembled WGS sequence"/>
</dbReference>
<dbReference type="OrthoDB" id="6434808at2759"/>
<reference evidence="2" key="1">
    <citation type="submission" date="2020-07" db="EMBL/GenBank/DDBJ databases">
        <title>Multicomponent nature underlies the extraordinary mechanical properties of spider dragline silk.</title>
        <authorList>
            <person name="Kono N."/>
            <person name="Nakamura H."/>
            <person name="Mori M."/>
            <person name="Yoshida Y."/>
            <person name="Ohtoshi R."/>
            <person name="Malay A.D."/>
            <person name="Moran D.A.P."/>
            <person name="Tomita M."/>
            <person name="Numata K."/>
            <person name="Arakawa K."/>
        </authorList>
    </citation>
    <scope>NUCLEOTIDE SEQUENCE</scope>
</reference>